<gene>
    <name evidence="1" type="ORF">AMTR_s00124p00083720</name>
</gene>
<organism evidence="1 2">
    <name type="scientific">Amborella trichopoda</name>
    <dbReference type="NCBI Taxonomy" id="13333"/>
    <lineage>
        <taxon>Eukaryota</taxon>
        <taxon>Viridiplantae</taxon>
        <taxon>Streptophyta</taxon>
        <taxon>Embryophyta</taxon>
        <taxon>Tracheophyta</taxon>
        <taxon>Spermatophyta</taxon>
        <taxon>Magnoliopsida</taxon>
        <taxon>Amborellales</taxon>
        <taxon>Amborellaceae</taxon>
        <taxon>Amborella</taxon>
    </lineage>
</organism>
<reference evidence="2" key="1">
    <citation type="journal article" date="2013" name="Science">
        <title>The Amborella genome and the evolution of flowering plants.</title>
        <authorList>
            <consortium name="Amborella Genome Project"/>
        </authorList>
    </citation>
    <scope>NUCLEOTIDE SEQUENCE [LARGE SCALE GENOMIC DNA]</scope>
</reference>
<dbReference type="HOGENOM" id="CLU_2029828_0_0_1"/>
<sequence length="122" mass="13326">MCTTNNLMEDVVAYASKLWTSLVKGSDAPSKLLDSLMLNGSSDMCESSMDQGMGDHDKSLDAHHDLSLGVNASSNQLPKFATMNEFLHYRYMNLIQEDGGEKSIEVNDEISLLGGFIYGGIL</sequence>
<dbReference type="Gramene" id="ERM97446">
    <property type="protein sequence ID" value="ERM97446"/>
    <property type="gene ID" value="AMTR_s00124p00083720"/>
</dbReference>
<name>W1NNR1_AMBTC</name>
<dbReference type="Proteomes" id="UP000017836">
    <property type="component" value="Unassembled WGS sequence"/>
</dbReference>
<protein>
    <submittedName>
        <fullName evidence="1">Uncharacterized protein</fullName>
    </submittedName>
</protein>
<evidence type="ECO:0000313" key="2">
    <source>
        <dbReference type="Proteomes" id="UP000017836"/>
    </source>
</evidence>
<accession>W1NNR1</accession>
<proteinExistence type="predicted"/>
<keyword evidence="2" id="KW-1185">Reference proteome</keyword>
<evidence type="ECO:0000313" key="1">
    <source>
        <dbReference type="EMBL" id="ERM97446.1"/>
    </source>
</evidence>
<dbReference type="AlphaFoldDB" id="W1NNR1"/>
<dbReference type="EMBL" id="KI396338">
    <property type="protein sequence ID" value="ERM97446.1"/>
    <property type="molecule type" value="Genomic_DNA"/>
</dbReference>